<dbReference type="Proteomes" id="UP000824469">
    <property type="component" value="Unassembled WGS sequence"/>
</dbReference>
<gene>
    <name evidence="1" type="ORF">KI387_032766</name>
</gene>
<dbReference type="AlphaFoldDB" id="A0AA38C2F6"/>
<evidence type="ECO:0000313" key="2">
    <source>
        <dbReference type="Proteomes" id="UP000824469"/>
    </source>
</evidence>
<accession>A0AA38C2F6</accession>
<keyword evidence="2" id="KW-1185">Reference proteome</keyword>
<evidence type="ECO:0000313" key="1">
    <source>
        <dbReference type="EMBL" id="KAH9288649.1"/>
    </source>
</evidence>
<name>A0AA38C2F6_TAXCH</name>
<sequence>VVEERDKVLVELSCLFILESRFRPGGEFNMEEARSNLRQFLQAGHKSALEPEKMELDTQKEHMEHVDSAQKSPLRVLQSSEVLYHDGMEGAANHSKTTHTVHGLNESNIDISAPKALDSSTCFQKPGLGDEAEAKPENSFDKDEMMISSLCGTSMVEKHSSMLSSKEPMESGDAHIQCEGLDPPLHRLGEEAKISSDEEVFHISGKMENQIHSKTSEYQLEEKEEKGNSLTAYCDENLKICETVLNSVDMKKSDVVAVSPEATRVDDEYQFIRQIAISYDYKSEPRHSYEGSDASIVKQDMV</sequence>
<proteinExistence type="predicted"/>
<reference evidence="1 2" key="1">
    <citation type="journal article" date="2021" name="Nat. Plants">
        <title>The Taxus genome provides insights into paclitaxel biosynthesis.</title>
        <authorList>
            <person name="Xiong X."/>
            <person name="Gou J."/>
            <person name="Liao Q."/>
            <person name="Li Y."/>
            <person name="Zhou Q."/>
            <person name="Bi G."/>
            <person name="Li C."/>
            <person name="Du R."/>
            <person name="Wang X."/>
            <person name="Sun T."/>
            <person name="Guo L."/>
            <person name="Liang H."/>
            <person name="Lu P."/>
            <person name="Wu Y."/>
            <person name="Zhang Z."/>
            <person name="Ro D.K."/>
            <person name="Shang Y."/>
            <person name="Huang S."/>
            <person name="Yan J."/>
        </authorList>
    </citation>
    <scope>NUCLEOTIDE SEQUENCE [LARGE SCALE GENOMIC DNA]</scope>
    <source>
        <strain evidence="1">Ta-2019</strain>
    </source>
</reference>
<organism evidence="1 2">
    <name type="scientific">Taxus chinensis</name>
    <name type="common">Chinese yew</name>
    <name type="synonym">Taxus wallichiana var. chinensis</name>
    <dbReference type="NCBI Taxonomy" id="29808"/>
    <lineage>
        <taxon>Eukaryota</taxon>
        <taxon>Viridiplantae</taxon>
        <taxon>Streptophyta</taxon>
        <taxon>Embryophyta</taxon>
        <taxon>Tracheophyta</taxon>
        <taxon>Spermatophyta</taxon>
        <taxon>Pinopsida</taxon>
        <taxon>Pinidae</taxon>
        <taxon>Conifers II</taxon>
        <taxon>Cupressales</taxon>
        <taxon>Taxaceae</taxon>
        <taxon>Taxus</taxon>
    </lineage>
</organism>
<dbReference type="EMBL" id="JAHRHJ020003813">
    <property type="protein sequence ID" value="KAH9288649.1"/>
    <property type="molecule type" value="Genomic_DNA"/>
</dbReference>
<protein>
    <submittedName>
        <fullName evidence="1">Uncharacterized protein</fullName>
    </submittedName>
</protein>
<comment type="caution">
    <text evidence="1">The sequence shown here is derived from an EMBL/GenBank/DDBJ whole genome shotgun (WGS) entry which is preliminary data.</text>
</comment>
<feature type="non-terminal residue" evidence="1">
    <location>
        <position position="1"/>
    </location>
</feature>